<dbReference type="EMBL" id="RCML01003468">
    <property type="protein sequence ID" value="KAG2955026.1"/>
    <property type="molecule type" value="Genomic_DNA"/>
</dbReference>
<dbReference type="Proteomes" id="UP000697107">
    <property type="component" value="Unassembled WGS sequence"/>
</dbReference>
<protein>
    <submittedName>
        <fullName evidence="2">Uncharacterized protein</fullName>
    </submittedName>
</protein>
<evidence type="ECO:0000313" key="3">
    <source>
        <dbReference type="Proteomes" id="UP000697107"/>
    </source>
</evidence>
<proteinExistence type="predicted"/>
<sequence>LYHLTSSLQHGVWKAGLVGNITNCKEDGAALVASMCARGVYCIGQCSERQLVFTSKSQSGSVEGLDTSATRVVGSLITVCGVVMSNRLPNLYRDISLAKREMEKKDHADINYSQLTSFLTVKPIDKSGLSTG</sequence>
<dbReference type="Proteomes" id="UP000735874">
    <property type="component" value="Unassembled WGS sequence"/>
</dbReference>
<accession>A0A8T1ENX4</accession>
<reference evidence="2" key="1">
    <citation type="submission" date="2018-10" db="EMBL/GenBank/DDBJ databases">
        <title>Effector identification in a new, highly contiguous assembly of the strawberry crown rot pathogen Phytophthora cactorum.</title>
        <authorList>
            <person name="Armitage A.D."/>
            <person name="Nellist C.F."/>
            <person name="Bates H."/>
            <person name="Vickerstaff R.J."/>
            <person name="Harrison R.J."/>
        </authorList>
    </citation>
    <scope>NUCLEOTIDE SEQUENCE</scope>
    <source>
        <strain evidence="1">15-7</strain>
        <strain evidence="2">P415</strain>
    </source>
</reference>
<gene>
    <name evidence="1" type="ORF">PC113_g24511</name>
    <name evidence="2" type="ORF">PC118_g24798</name>
</gene>
<organism evidence="2 3">
    <name type="scientific">Phytophthora cactorum</name>
    <dbReference type="NCBI Taxonomy" id="29920"/>
    <lineage>
        <taxon>Eukaryota</taxon>
        <taxon>Sar</taxon>
        <taxon>Stramenopiles</taxon>
        <taxon>Oomycota</taxon>
        <taxon>Peronosporomycetes</taxon>
        <taxon>Peronosporales</taxon>
        <taxon>Peronosporaceae</taxon>
        <taxon>Phytophthora</taxon>
    </lineage>
</organism>
<comment type="caution">
    <text evidence="2">The sequence shown here is derived from an EMBL/GenBank/DDBJ whole genome shotgun (WGS) entry which is preliminary data.</text>
</comment>
<name>A0A8T1ENX4_9STRA</name>
<evidence type="ECO:0000313" key="1">
    <source>
        <dbReference type="EMBL" id="KAG2802236.1"/>
    </source>
</evidence>
<dbReference type="AlphaFoldDB" id="A0A8T1ENX4"/>
<dbReference type="EMBL" id="RCMG01003255">
    <property type="protein sequence ID" value="KAG2802236.1"/>
    <property type="molecule type" value="Genomic_DNA"/>
</dbReference>
<evidence type="ECO:0000313" key="2">
    <source>
        <dbReference type="EMBL" id="KAG2955026.1"/>
    </source>
</evidence>
<feature type="non-terminal residue" evidence="2">
    <location>
        <position position="1"/>
    </location>
</feature>